<keyword evidence="3" id="KW-1185">Reference proteome</keyword>
<dbReference type="EMBL" id="CP011450">
    <property type="protein sequence ID" value="AKH18992.1"/>
    <property type="molecule type" value="Genomic_DNA"/>
</dbReference>
<reference evidence="2 3" key="1">
    <citation type="submission" date="2015-05" db="EMBL/GenBank/DDBJ databases">
        <title>Plasmid of Sphingomonas sanxanigenens NX02.</title>
        <authorList>
            <person name="Huang H."/>
            <person name="Ma T."/>
        </authorList>
    </citation>
    <scope>NUCLEOTIDE SEQUENCE [LARGE SCALE GENOMIC DNA]</scope>
    <source>
        <strain evidence="2 3">NX02</strain>
        <plasmid evidence="3">Plasmid pNXO2</plasmid>
    </source>
</reference>
<keyword evidence="2" id="KW-0614">Plasmid</keyword>
<accession>A0A0F7JTL8</accession>
<organism evidence="2 3">
    <name type="scientific">Sphingomonas sanxanigenens DSM 19645 = NX02</name>
    <dbReference type="NCBI Taxonomy" id="1123269"/>
    <lineage>
        <taxon>Bacteria</taxon>
        <taxon>Pseudomonadati</taxon>
        <taxon>Pseudomonadota</taxon>
        <taxon>Alphaproteobacteria</taxon>
        <taxon>Sphingomonadales</taxon>
        <taxon>Sphingomonadaceae</taxon>
        <taxon>Sphingomonas</taxon>
    </lineage>
</organism>
<name>A0A0F7JTL8_9SPHN</name>
<sequence length="362" mass="39975">MATQPASPSLPAASRPGPSMRSSRSSPLIEATLRSRFSHRQASDFRRSADLAGRSVEISPDIPLTFDQPLARHHKLIGRWVASHEKATRRYSRCEARRRIEHVFNSAAVEALRPIDLAELRVVVLNGESEGAPAIVIICESIGQLDLGWIETSEAPIAWRAAAYAALEQTLGAALPIFGYQDLFDEISMYYWDGETEDDAARQCLIDYHGADPGDLDEVALPSTMEAKKPAWMIAANAAPLAKLPLDLRKALRELRSAHDALRRLPGDCNAWHFDGQILYEYVPGLEECSTLPPLTLVPVEFFAAEVDDVGRHGMEYGFMDVAGICPLSEAAHVERWFASLRTGAHFLLAAQQLIQLDPDKL</sequence>
<dbReference type="OrthoDB" id="7576626at2"/>
<evidence type="ECO:0008006" key="4">
    <source>
        <dbReference type="Google" id="ProtNLM"/>
    </source>
</evidence>
<evidence type="ECO:0000313" key="2">
    <source>
        <dbReference type="EMBL" id="AKH18992.1"/>
    </source>
</evidence>
<proteinExistence type="predicted"/>
<evidence type="ECO:0000313" key="3">
    <source>
        <dbReference type="Proteomes" id="UP000018851"/>
    </source>
</evidence>
<protein>
    <recommendedName>
        <fullName evidence="4">PRTRC system protein F</fullName>
    </recommendedName>
</protein>
<feature type="region of interest" description="Disordered" evidence="1">
    <location>
        <begin position="1"/>
        <end position="27"/>
    </location>
</feature>
<gene>
    <name evidence="2" type="ORF">NX02_p1755</name>
</gene>
<dbReference type="Proteomes" id="UP000018851">
    <property type="component" value="Plasmid pNXO2"/>
</dbReference>
<geneLocation type="plasmid" evidence="2 3">
    <name>pNXO2</name>
</geneLocation>
<dbReference type="AlphaFoldDB" id="A0A0F7JTL8"/>
<evidence type="ECO:0000256" key="1">
    <source>
        <dbReference type="SAM" id="MobiDB-lite"/>
    </source>
</evidence>
<dbReference type="KEGG" id="ssan:NX02_p1755"/>